<dbReference type="PROSITE" id="PS00061">
    <property type="entry name" value="ADH_SHORT"/>
    <property type="match status" value="1"/>
</dbReference>
<dbReference type="Gene3D" id="3.40.50.720">
    <property type="entry name" value="NAD(P)-binding Rossmann-like Domain"/>
    <property type="match status" value="1"/>
</dbReference>
<evidence type="ECO:0000313" key="4">
    <source>
        <dbReference type="EMBL" id="TMI77928.1"/>
    </source>
</evidence>
<sequence length="249" mass="25626">MGPLLAGRVALVTGAGSGIGRSTAIRYAEEGADVAVLDVNPTAAAETVSAVETLGRRAVALRADVSRAAEVEGAVRQTLAALGPVDILVNIAGLTRDATIRNLGEAEWDLVLDVHLKGTFLCTKAVAAGMRERGRGGAIVNISSISAKIGNFGQANYASAKAGIVALTKVTAREYAKYGVRANAIQPGMIETPMTRALGEERLARSVAETPLGRLGKPEEVAAVALFLASDLSSFVTGAVIEVTGGRYL</sequence>
<reference evidence="4 5" key="1">
    <citation type="journal article" date="2019" name="Nat. Microbiol.">
        <title>Mediterranean grassland soil C-N compound turnover is dependent on rainfall and depth, and is mediated by genomically divergent microorganisms.</title>
        <authorList>
            <person name="Diamond S."/>
            <person name="Andeer P.F."/>
            <person name="Li Z."/>
            <person name="Crits-Christoph A."/>
            <person name="Burstein D."/>
            <person name="Anantharaman K."/>
            <person name="Lane K.R."/>
            <person name="Thomas B.C."/>
            <person name="Pan C."/>
            <person name="Northen T.R."/>
            <person name="Banfield J.F."/>
        </authorList>
    </citation>
    <scope>NUCLEOTIDE SEQUENCE [LARGE SCALE GENOMIC DNA]</scope>
    <source>
        <strain evidence="4">NP_6</strain>
    </source>
</reference>
<dbReference type="PANTHER" id="PTHR42760">
    <property type="entry name" value="SHORT-CHAIN DEHYDROGENASES/REDUCTASES FAMILY MEMBER"/>
    <property type="match status" value="1"/>
</dbReference>
<evidence type="ECO:0000256" key="1">
    <source>
        <dbReference type="ARBA" id="ARBA00006484"/>
    </source>
</evidence>
<dbReference type="EMBL" id="VBAN01000467">
    <property type="protein sequence ID" value="TMI77928.1"/>
    <property type="molecule type" value="Genomic_DNA"/>
</dbReference>
<evidence type="ECO:0000259" key="3">
    <source>
        <dbReference type="SMART" id="SM00822"/>
    </source>
</evidence>
<dbReference type="InterPro" id="IPR036291">
    <property type="entry name" value="NAD(P)-bd_dom_sf"/>
</dbReference>
<accession>A0A537J302</accession>
<feature type="domain" description="Ketoreductase" evidence="3">
    <location>
        <begin position="8"/>
        <end position="192"/>
    </location>
</feature>
<dbReference type="PANTHER" id="PTHR42760:SF40">
    <property type="entry name" value="3-OXOACYL-[ACYL-CARRIER-PROTEIN] REDUCTASE, CHLOROPLASTIC"/>
    <property type="match status" value="1"/>
</dbReference>
<dbReference type="PRINTS" id="PR00081">
    <property type="entry name" value="GDHRDH"/>
</dbReference>
<dbReference type="Proteomes" id="UP000318093">
    <property type="component" value="Unassembled WGS sequence"/>
</dbReference>
<dbReference type="GO" id="GO:0004316">
    <property type="term" value="F:3-oxoacyl-[acyl-carrier-protein] reductase (NADPH) activity"/>
    <property type="evidence" value="ECO:0007669"/>
    <property type="project" value="UniProtKB-EC"/>
</dbReference>
<comment type="similarity">
    <text evidence="1">Belongs to the short-chain dehydrogenases/reductases (SDR) family.</text>
</comment>
<dbReference type="FunFam" id="3.40.50.720:FF:000173">
    <property type="entry name" value="3-oxoacyl-[acyl-carrier protein] reductase"/>
    <property type="match status" value="1"/>
</dbReference>
<name>A0A537J302_9BACT</name>
<dbReference type="SUPFAM" id="SSF51735">
    <property type="entry name" value="NAD(P)-binding Rossmann-fold domains"/>
    <property type="match status" value="1"/>
</dbReference>
<dbReference type="Pfam" id="PF13561">
    <property type="entry name" value="adh_short_C2"/>
    <property type="match status" value="1"/>
</dbReference>
<dbReference type="InterPro" id="IPR020904">
    <property type="entry name" value="Sc_DH/Rdtase_CS"/>
</dbReference>
<dbReference type="EC" id="1.1.1.100" evidence="4"/>
<dbReference type="SMART" id="SM00822">
    <property type="entry name" value="PKS_KR"/>
    <property type="match status" value="1"/>
</dbReference>
<dbReference type="AlphaFoldDB" id="A0A537J302"/>
<dbReference type="NCBIfam" id="NF004198">
    <property type="entry name" value="PRK05653.1-3"/>
    <property type="match status" value="1"/>
</dbReference>
<evidence type="ECO:0000313" key="5">
    <source>
        <dbReference type="Proteomes" id="UP000318093"/>
    </source>
</evidence>
<dbReference type="InterPro" id="IPR057326">
    <property type="entry name" value="KR_dom"/>
</dbReference>
<comment type="caution">
    <text evidence="4">The sequence shown here is derived from an EMBL/GenBank/DDBJ whole genome shotgun (WGS) entry which is preliminary data.</text>
</comment>
<dbReference type="NCBIfam" id="NF005559">
    <property type="entry name" value="PRK07231.1"/>
    <property type="match status" value="1"/>
</dbReference>
<proteinExistence type="inferred from homology"/>
<organism evidence="4 5">
    <name type="scientific">Candidatus Segetimicrobium genomatis</name>
    <dbReference type="NCBI Taxonomy" id="2569760"/>
    <lineage>
        <taxon>Bacteria</taxon>
        <taxon>Bacillati</taxon>
        <taxon>Candidatus Sysuimicrobiota</taxon>
        <taxon>Candidatus Sysuimicrobiia</taxon>
        <taxon>Candidatus Sysuimicrobiales</taxon>
        <taxon>Candidatus Segetimicrobiaceae</taxon>
        <taxon>Candidatus Segetimicrobium</taxon>
    </lineage>
</organism>
<dbReference type="GO" id="GO:0030497">
    <property type="term" value="P:fatty acid elongation"/>
    <property type="evidence" value="ECO:0007669"/>
    <property type="project" value="TreeGrafter"/>
</dbReference>
<dbReference type="InterPro" id="IPR002347">
    <property type="entry name" value="SDR_fam"/>
</dbReference>
<evidence type="ECO:0000256" key="2">
    <source>
        <dbReference type="ARBA" id="ARBA00023002"/>
    </source>
</evidence>
<gene>
    <name evidence="4" type="primary">fabG</name>
    <name evidence="4" type="ORF">E6H03_12995</name>
</gene>
<dbReference type="PRINTS" id="PR00080">
    <property type="entry name" value="SDRFAMILY"/>
</dbReference>
<protein>
    <submittedName>
        <fullName evidence="4">3-oxoacyl-ACP reductase FabG</fullName>
        <ecNumber evidence="4">1.1.1.100</ecNumber>
    </submittedName>
</protein>
<keyword evidence="2 4" id="KW-0560">Oxidoreductase</keyword>